<feature type="compositionally biased region" description="Low complexity" evidence="2">
    <location>
        <begin position="28"/>
        <end position="65"/>
    </location>
</feature>
<dbReference type="Pfam" id="PF01464">
    <property type="entry name" value="SLT"/>
    <property type="match status" value="1"/>
</dbReference>
<dbReference type="InterPro" id="IPR008258">
    <property type="entry name" value="Transglycosylase_SLT_dom_1"/>
</dbReference>
<comment type="caution">
    <text evidence="5">The sequence shown here is derived from an EMBL/GenBank/DDBJ whole genome shotgun (WGS) entry which is preliminary data.</text>
</comment>
<dbReference type="PROSITE" id="PS51782">
    <property type="entry name" value="LYSM"/>
    <property type="match status" value="2"/>
</dbReference>
<name>A0A4U1JIB4_9BACT</name>
<dbReference type="InterPro" id="IPR018392">
    <property type="entry name" value="LysM"/>
</dbReference>
<dbReference type="Gene3D" id="3.10.350.10">
    <property type="entry name" value="LysM domain"/>
    <property type="match status" value="2"/>
</dbReference>
<dbReference type="GO" id="GO:0016020">
    <property type="term" value="C:membrane"/>
    <property type="evidence" value="ECO:0007669"/>
    <property type="project" value="InterPro"/>
</dbReference>
<dbReference type="PROSITE" id="PS00922">
    <property type="entry name" value="TRANSGLYCOSYLASE"/>
    <property type="match status" value="1"/>
</dbReference>
<evidence type="ECO:0000313" key="5">
    <source>
        <dbReference type="EMBL" id="TKD12391.1"/>
    </source>
</evidence>
<dbReference type="AlphaFoldDB" id="A0A4U1JIB4"/>
<proteinExistence type="inferred from homology"/>
<feature type="chain" id="PRO_5020793655" evidence="3">
    <location>
        <begin position="29"/>
        <end position="766"/>
    </location>
</feature>
<feature type="domain" description="LysM" evidence="4">
    <location>
        <begin position="535"/>
        <end position="579"/>
    </location>
</feature>
<feature type="compositionally biased region" description="Basic and acidic residues" evidence="2">
    <location>
        <begin position="697"/>
        <end position="722"/>
    </location>
</feature>
<dbReference type="SMART" id="SM00257">
    <property type="entry name" value="LysM"/>
    <property type="match status" value="3"/>
</dbReference>
<dbReference type="EMBL" id="SSMQ01000003">
    <property type="protein sequence ID" value="TKD12391.1"/>
    <property type="molecule type" value="Genomic_DNA"/>
</dbReference>
<feature type="region of interest" description="Disordered" evidence="2">
    <location>
        <begin position="672"/>
        <end position="766"/>
    </location>
</feature>
<evidence type="ECO:0000259" key="4">
    <source>
        <dbReference type="PROSITE" id="PS51782"/>
    </source>
</evidence>
<feature type="compositionally biased region" description="Basic residues" evidence="2">
    <location>
        <begin position="66"/>
        <end position="77"/>
    </location>
</feature>
<dbReference type="OrthoDB" id="9815002at2"/>
<dbReference type="Pfam" id="PF01476">
    <property type="entry name" value="LysM"/>
    <property type="match status" value="2"/>
</dbReference>
<dbReference type="SUPFAM" id="SSF54106">
    <property type="entry name" value="LysM domain"/>
    <property type="match status" value="2"/>
</dbReference>
<protein>
    <submittedName>
        <fullName evidence="5">LysM peptidoglycan-binding domain-containing protein</fullName>
    </submittedName>
</protein>
<feature type="region of interest" description="Disordered" evidence="2">
    <location>
        <begin position="23"/>
        <end position="106"/>
    </location>
</feature>
<reference evidence="5 6" key="1">
    <citation type="submission" date="2019-04" db="EMBL/GenBank/DDBJ databases">
        <authorList>
            <person name="Li Y."/>
            <person name="Wang J."/>
        </authorList>
    </citation>
    <scope>NUCLEOTIDE SEQUENCE [LARGE SCALE GENOMIC DNA]</scope>
    <source>
        <strain evidence="5 6">DSM 14668</strain>
    </source>
</reference>
<evidence type="ECO:0000313" key="6">
    <source>
        <dbReference type="Proteomes" id="UP000309215"/>
    </source>
</evidence>
<dbReference type="InterPro" id="IPR036779">
    <property type="entry name" value="LysM_dom_sf"/>
</dbReference>
<evidence type="ECO:0000256" key="1">
    <source>
        <dbReference type="ARBA" id="ARBA00007734"/>
    </source>
</evidence>
<feature type="compositionally biased region" description="Basic and acidic residues" evidence="2">
    <location>
        <begin position="79"/>
        <end position="91"/>
    </location>
</feature>
<comment type="similarity">
    <text evidence="1">Belongs to the transglycosylase Slt family.</text>
</comment>
<dbReference type="InterPro" id="IPR023346">
    <property type="entry name" value="Lysozyme-like_dom_sf"/>
</dbReference>
<feature type="domain" description="LysM" evidence="4">
    <location>
        <begin position="452"/>
        <end position="496"/>
    </location>
</feature>
<dbReference type="PANTHER" id="PTHR37423:SF2">
    <property type="entry name" value="MEMBRANE-BOUND LYTIC MUREIN TRANSGLYCOSYLASE C"/>
    <property type="match status" value="1"/>
</dbReference>
<accession>A0A4U1JIB4</accession>
<dbReference type="Proteomes" id="UP000309215">
    <property type="component" value="Unassembled WGS sequence"/>
</dbReference>
<dbReference type="GO" id="GO:0008933">
    <property type="term" value="F:peptidoglycan lytic transglycosylase activity"/>
    <property type="evidence" value="ECO:0007669"/>
    <property type="project" value="InterPro"/>
</dbReference>
<evidence type="ECO:0000256" key="3">
    <source>
        <dbReference type="SAM" id="SignalP"/>
    </source>
</evidence>
<keyword evidence="3" id="KW-0732">Signal</keyword>
<organism evidence="5 6">
    <name type="scientific">Polyangium fumosum</name>
    <dbReference type="NCBI Taxonomy" id="889272"/>
    <lineage>
        <taxon>Bacteria</taxon>
        <taxon>Pseudomonadati</taxon>
        <taxon>Myxococcota</taxon>
        <taxon>Polyangia</taxon>
        <taxon>Polyangiales</taxon>
        <taxon>Polyangiaceae</taxon>
        <taxon>Polyangium</taxon>
    </lineage>
</organism>
<feature type="signal peptide" evidence="3">
    <location>
        <begin position="1"/>
        <end position="28"/>
    </location>
</feature>
<dbReference type="CDD" id="cd16894">
    <property type="entry name" value="MltD-like"/>
    <property type="match status" value="1"/>
</dbReference>
<sequence length="766" mass="81940">MRFPKAARVFVTAGWLLAGALVSPPSLAQPKPAPAGLKPAAAKPAAAKPAQKPKPQASAKPAQKPAAKKPTGKKPLTRKPGEAGEPDEKTRRAIAGLPPTQHRSVDESAELRALRELDLALFSAAPNAGAPWPSDDLPTLDRGGPVLLATGVPPSAPLPAPLQPQAPADLSFLKKLDLPDIPVRWDARVLRYLEFYKNNPRGRSMVASWVKKSGRYGAAIRRVLREQGLPEDVVWLALVESGFDPTIHSPVGAAGLWQFMPEGARIYGLTVDRWIDERLDPERSTLAAARYLSDLHRRFGTWELAFAAYNMGYGGLLASIRKYNTNDFWELSRLEAGLPLETALYVPKIVSMAIVAKNCAVFGCDGVEPEPAVTFDKLSVGPGVALRTVATAAGVDLDAVEDLNPQLPVGRTPPLGPDAKEGASFVVRVPPGTGARAAKTVAKLLEREDKLERHLVRWGESIEDIAALRGTTKSTLLSLNGLRSGEQVRPGTVLLVPEGGPDKPTVASVFSGVRGEKPVIVVPAEAFTYRDRRRVFYRVVAGDTAREVASALSVSAAEIARWNTLDPSAALHDGMTLQVFVPRERALANALVLEEPEARVLPVGSTEFFTHFENLKGRKRLEIAAAEGDTWRGLSKRYNLSLGMLERINHRSRTSPLAQGDKVVVYVAQPAPPKAAPAPAKETPDDKAEAVAVAAPVEDKPAPSEDLDEPKPESKPAADEGPTKPATFRNETPPPAPDKPASGKPAPDKPVTSKQTPAAALPPPAP</sequence>
<keyword evidence="6" id="KW-1185">Reference proteome</keyword>
<dbReference type="CDD" id="cd00118">
    <property type="entry name" value="LysM"/>
    <property type="match status" value="2"/>
</dbReference>
<dbReference type="InterPro" id="IPR000189">
    <property type="entry name" value="Transglyc_AS"/>
</dbReference>
<gene>
    <name evidence="5" type="ORF">E8A74_04645</name>
</gene>
<evidence type="ECO:0000256" key="2">
    <source>
        <dbReference type="SAM" id="MobiDB-lite"/>
    </source>
</evidence>
<dbReference type="RefSeq" id="WP_136927691.1">
    <property type="nucleotide sequence ID" value="NZ_SSMQ01000003.1"/>
</dbReference>
<dbReference type="PANTHER" id="PTHR37423">
    <property type="entry name" value="SOLUBLE LYTIC MUREIN TRANSGLYCOSYLASE-RELATED"/>
    <property type="match status" value="1"/>
</dbReference>
<dbReference type="SUPFAM" id="SSF53955">
    <property type="entry name" value="Lysozyme-like"/>
    <property type="match status" value="1"/>
</dbReference>
<dbReference type="Gene3D" id="1.10.530.10">
    <property type="match status" value="1"/>
</dbReference>
<dbReference type="GO" id="GO:0000270">
    <property type="term" value="P:peptidoglycan metabolic process"/>
    <property type="evidence" value="ECO:0007669"/>
    <property type="project" value="InterPro"/>
</dbReference>